<accession>A0ABR1APZ8</accession>
<feature type="compositionally biased region" description="Basic and acidic residues" evidence="8">
    <location>
        <begin position="99"/>
        <end position="116"/>
    </location>
</feature>
<sequence>MELFTVNRYTGDDDDTCNPNEEELRNKFLQKIKDRKRNSEVLLENNDALNVKHKKKKKSLDEDEAVVQKDIKKKKKLLENIHDEDEAVVQKSKKKKKKSDGNIHVEELSNTDEEKAKKKKSKKQKRSDPIEDEAHQPDQEDEEIENEVKPNTENQTAFTILKDSQMCKKEKVKRRLPDWLANPSVVSVDLQNLTKTVDSIPGLDKIFVDKLRKNNITHFFPVQHQIIPVLLENENRPYMYWPNDICVSAPTGSGKTLAFVLPILQVLYKRIVPKVRALVVLPVQDLANQVYNVFKCYSEPTNLNILLLTKLRNFQEEQKLLCRHNGINKCQTLVDIIVTTPGRLVEHLTKTKGLCLDELKYLVIDEADRVMENVQNDWLYHLNKHVNSECSRAYQVPIITYSNMTNRKRPPHKLLFSATLSQDPEKLQQLGLFYPKLFTSVVKSKNSTENGFVNADESKFIGKYTTPAELTEYYCTCTKANKALILHHLIKAKGWRNILCFVNAAQATMKLAFILKNLSKKSIKIEKLSANLSVKDRDAVIQKFHKGEIDLLISSDALARGIDIPNVEYVVSYDCPAFVKTYIHRIGRTGRAGKVGTSMCFLTAKEVSKFNKVISDAGKEPLKEFAISTKELESYEKEFEGAVTSLAKHLEYQKIQELKKNKIKKKQQSLASQGKFLSRKKNHTKKAVTLNKKKKKKT</sequence>
<dbReference type="Pfam" id="PF00271">
    <property type="entry name" value="Helicase_C"/>
    <property type="match status" value="1"/>
</dbReference>
<dbReference type="EC" id="3.6.4.13" evidence="7"/>
<dbReference type="SUPFAM" id="SSF52540">
    <property type="entry name" value="P-loop containing nucleoside triphosphate hydrolases"/>
    <property type="match status" value="1"/>
</dbReference>
<evidence type="ECO:0000256" key="2">
    <source>
        <dbReference type="ARBA" id="ARBA00022801"/>
    </source>
</evidence>
<dbReference type="InterPro" id="IPR027417">
    <property type="entry name" value="P-loop_NTPase"/>
</dbReference>
<dbReference type="InterPro" id="IPR000629">
    <property type="entry name" value="RNA-helicase_DEAD-box_CS"/>
</dbReference>
<evidence type="ECO:0000313" key="12">
    <source>
        <dbReference type="Proteomes" id="UP001359485"/>
    </source>
</evidence>
<evidence type="ECO:0000256" key="5">
    <source>
        <dbReference type="ARBA" id="ARBA00022884"/>
    </source>
</evidence>
<keyword evidence="5 7" id="KW-0694">RNA-binding</keyword>
<dbReference type="InterPro" id="IPR001650">
    <property type="entry name" value="Helicase_C-like"/>
</dbReference>
<feature type="region of interest" description="Disordered" evidence="8">
    <location>
        <begin position="88"/>
        <end position="156"/>
    </location>
</feature>
<feature type="region of interest" description="Disordered" evidence="8">
    <location>
        <begin position="1"/>
        <end position="22"/>
    </location>
</feature>
<dbReference type="Pfam" id="PF00270">
    <property type="entry name" value="DEAD"/>
    <property type="match status" value="1"/>
</dbReference>
<dbReference type="InterPro" id="IPR014001">
    <property type="entry name" value="Helicase_ATP-bd"/>
</dbReference>
<keyword evidence="12" id="KW-1185">Reference proteome</keyword>
<evidence type="ECO:0000256" key="6">
    <source>
        <dbReference type="RuleBase" id="RU000492"/>
    </source>
</evidence>
<evidence type="ECO:0000256" key="7">
    <source>
        <dbReference type="RuleBase" id="RU365068"/>
    </source>
</evidence>
<dbReference type="EMBL" id="JAWJWF010000046">
    <property type="protein sequence ID" value="KAK6624549.1"/>
    <property type="molecule type" value="Genomic_DNA"/>
</dbReference>
<dbReference type="SMART" id="SM00487">
    <property type="entry name" value="DEXDc"/>
    <property type="match status" value="1"/>
</dbReference>
<evidence type="ECO:0000256" key="1">
    <source>
        <dbReference type="ARBA" id="ARBA00022741"/>
    </source>
</evidence>
<feature type="domain" description="Helicase C-terminal" evidence="10">
    <location>
        <begin position="484"/>
        <end position="633"/>
    </location>
</feature>
<dbReference type="PROSITE" id="PS51192">
    <property type="entry name" value="HELICASE_ATP_BIND_1"/>
    <property type="match status" value="1"/>
</dbReference>
<feature type="region of interest" description="Disordered" evidence="8">
    <location>
        <begin position="669"/>
        <end position="698"/>
    </location>
</feature>
<dbReference type="PROSITE" id="PS00039">
    <property type="entry name" value="DEAD_ATP_HELICASE"/>
    <property type="match status" value="1"/>
</dbReference>
<proteinExistence type="inferred from homology"/>
<evidence type="ECO:0000256" key="4">
    <source>
        <dbReference type="ARBA" id="ARBA00022840"/>
    </source>
</evidence>
<comment type="function">
    <text evidence="7">RNA helicase.</text>
</comment>
<comment type="domain">
    <text evidence="7">The Q motif is unique to and characteristic of the DEAD box family of RNA helicases and controls ATP binding and hydrolysis.</text>
</comment>
<feature type="compositionally biased region" description="Basic and acidic residues" evidence="8">
    <location>
        <begin position="126"/>
        <end position="138"/>
    </location>
</feature>
<organism evidence="11 12">
    <name type="scientific">Polyplax serrata</name>
    <name type="common">Common mouse louse</name>
    <dbReference type="NCBI Taxonomy" id="468196"/>
    <lineage>
        <taxon>Eukaryota</taxon>
        <taxon>Metazoa</taxon>
        <taxon>Ecdysozoa</taxon>
        <taxon>Arthropoda</taxon>
        <taxon>Hexapoda</taxon>
        <taxon>Insecta</taxon>
        <taxon>Pterygota</taxon>
        <taxon>Neoptera</taxon>
        <taxon>Paraneoptera</taxon>
        <taxon>Psocodea</taxon>
        <taxon>Troctomorpha</taxon>
        <taxon>Phthiraptera</taxon>
        <taxon>Anoplura</taxon>
        <taxon>Polyplacidae</taxon>
        <taxon>Polyplax</taxon>
    </lineage>
</organism>
<dbReference type="CDD" id="cd18787">
    <property type="entry name" value="SF2_C_DEAD"/>
    <property type="match status" value="1"/>
</dbReference>
<evidence type="ECO:0000259" key="9">
    <source>
        <dbReference type="PROSITE" id="PS51192"/>
    </source>
</evidence>
<protein>
    <recommendedName>
        <fullName evidence="7">ATP-dependent RNA helicase</fullName>
        <ecNumber evidence="7">3.6.4.13</ecNumber>
    </recommendedName>
</protein>
<dbReference type="PANTHER" id="PTHR24031">
    <property type="entry name" value="RNA HELICASE"/>
    <property type="match status" value="1"/>
</dbReference>
<dbReference type="SMART" id="SM00490">
    <property type="entry name" value="HELICc"/>
    <property type="match status" value="1"/>
</dbReference>
<keyword evidence="1 6" id="KW-0547">Nucleotide-binding</keyword>
<dbReference type="Gene3D" id="3.40.50.300">
    <property type="entry name" value="P-loop containing nucleotide triphosphate hydrolases"/>
    <property type="match status" value="2"/>
</dbReference>
<evidence type="ECO:0000313" key="11">
    <source>
        <dbReference type="EMBL" id="KAK6624549.1"/>
    </source>
</evidence>
<dbReference type="InterPro" id="IPR011545">
    <property type="entry name" value="DEAD/DEAH_box_helicase_dom"/>
</dbReference>
<gene>
    <name evidence="11" type="ORF">RUM44_011408</name>
</gene>
<dbReference type="CDD" id="cd17956">
    <property type="entry name" value="DEADc_DDX51"/>
    <property type="match status" value="1"/>
</dbReference>
<feature type="domain" description="Helicase ATP-binding" evidence="9">
    <location>
        <begin position="236"/>
        <end position="438"/>
    </location>
</feature>
<dbReference type="Proteomes" id="UP001359485">
    <property type="component" value="Unassembled WGS sequence"/>
</dbReference>
<keyword evidence="2 6" id="KW-0378">Hydrolase</keyword>
<evidence type="ECO:0000259" key="10">
    <source>
        <dbReference type="PROSITE" id="PS51194"/>
    </source>
</evidence>
<name>A0ABR1APZ8_POLSC</name>
<feature type="compositionally biased region" description="Basic residues" evidence="8">
    <location>
        <begin position="677"/>
        <end position="698"/>
    </location>
</feature>
<comment type="catalytic activity">
    <reaction evidence="7">
        <text>ATP + H2O = ADP + phosphate + H(+)</text>
        <dbReference type="Rhea" id="RHEA:13065"/>
        <dbReference type="ChEBI" id="CHEBI:15377"/>
        <dbReference type="ChEBI" id="CHEBI:15378"/>
        <dbReference type="ChEBI" id="CHEBI:30616"/>
        <dbReference type="ChEBI" id="CHEBI:43474"/>
        <dbReference type="ChEBI" id="CHEBI:456216"/>
        <dbReference type="EC" id="3.6.4.13"/>
    </reaction>
</comment>
<keyword evidence="3 6" id="KW-0347">Helicase</keyword>
<dbReference type="PROSITE" id="PS51194">
    <property type="entry name" value="HELICASE_CTER"/>
    <property type="match status" value="1"/>
</dbReference>
<comment type="similarity">
    <text evidence="6">Belongs to the DEAD box helicase family.</text>
</comment>
<comment type="caution">
    <text evidence="11">The sequence shown here is derived from an EMBL/GenBank/DDBJ whole genome shotgun (WGS) entry which is preliminary data.</text>
</comment>
<reference evidence="11 12" key="1">
    <citation type="submission" date="2023-09" db="EMBL/GenBank/DDBJ databases">
        <title>Genomes of two closely related lineages of the louse Polyplax serrata with different host specificities.</title>
        <authorList>
            <person name="Martinu J."/>
            <person name="Tarabai H."/>
            <person name="Stefka J."/>
            <person name="Hypsa V."/>
        </authorList>
    </citation>
    <scope>NUCLEOTIDE SEQUENCE [LARGE SCALE GENOMIC DNA]</scope>
    <source>
        <strain evidence="11">98ZLc_SE</strain>
    </source>
</reference>
<evidence type="ECO:0000256" key="8">
    <source>
        <dbReference type="SAM" id="MobiDB-lite"/>
    </source>
</evidence>
<keyword evidence="4 6" id="KW-0067">ATP-binding</keyword>
<evidence type="ECO:0000256" key="3">
    <source>
        <dbReference type="ARBA" id="ARBA00022806"/>
    </source>
</evidence>